<dbReference type="Gene3D" id="2.120.10.30">
    <property type="entry name" value="TolB, C-terminal domain"/>
    <property type="match status" value="2"/>
</dbReference>
<dbReference type="Pfam" id="PF07676">
    <property type="entry name" value="PD40"/>
    <property type="match status" value="1"/>
</dbReference>
<proteinExistence type="predicted"/>
<dbReference type="AlphaFoldDB" id="A0AAT9LAP9"/>
<sequence>MVERWYWNMSGLFKRQVNRGPIRKMMPNKGAFIKWLSFKGLPGKGLTARVLATVILIAGVISGCARPFWKTSRTLSPHVLSSFEVSGGYWISSPDSSISPDGKKMVIVKGDSKRYELVVMALEGSGPNMAVVDSVDRQWTADNFFAYVPLAWASDSRLIYARHGWQKDGAHAGKRGLSIVAANIADKSTEEIYFVELPQGCYLRDQAFIPGKGKIYMTLSQTTGNSIWEIDVKTGKMRLVKDGLPVYGDLFQAKISPDGSHYVYSLYEEGRAGIYILDVATGEERPLLPSGDTMSFYPSWSPDGRYVAAYTVERVPGASGTSIPSYQLFPAEDGPLPLSTSITVVDKQGKLVQEIRVDGRLLADFQWAKGSPAIGFVAGIVDKDSSSSDETYPGYPPAIIRDSLWLVTVDGKSAPVKIADVPKDGSGGQVYVDPVAVDVKGEGVFYNLYVSQERSLWYAAKGKEPVKVADGSMTSGDTTPVYGNALVGAATLGDKTVIWLLQPGKFQKLAEYDGAYIAGFNDTLMVVSTLGYDLSQQAKGKVTVFKMFK</sequence>
<reference evidence="1" key="1">
    <citation type="submission" date="2020-10" db="EMBL/GenBank/DDBJ databases">
        <authorList>
            <person name="Kadnikov V."/>
            <person name="Beletsky A.V."/>
            <person name="Mardanov A.V."/>
            <person name="Karnachuk O.V."/>
            <person name="Ravin N.V."/>
        </authorList>
    </citation>
    <scope>NUCLEOTIDE SEQUENCE</scope>
    <source>
        <strain evidence="1">Bu02</strain>
    </source>
</reference>
<dbReference type="InterPro" id="IPR011042">
    <property type="entry name" value="6-blade_b-propeller_TolB-like"/>
</dbReference>
<accession>A0AAT9LAP9</accession>
<dbReference type="KEGG" id="fcz:IMF26_09230"/>
<gene>
    <name evidence="1" type="ORF">IMF26_09230</name>
</gene>
<organism evidence="1">
    <name type="scientific">Candidatus Fermentithermobacillus carboniphilus</name>
    <dbReference type="NCBI Taxonomy" id="3085328"/>
    <lineage>
        <taxon>Bacteria</taxon>
        <taxon>Bacillati</taxon>
        <taxon>Bacillota</taxon>
        <taxon>Candidatus Fermentithermobacillia</taxon>
        <taxon>Candidatus Fermentithermobacillales</taxon>
        <taxon>Candidatus Fermentithermobacillaceae</taxon>
        <taxon>Candidatus Fermentithermobacillus</taxon>
    </lineage>
</organism>
<protein>
    <submittedName>
        <fullName evidence="1">PD40 domain-containing protein</fullName>
    </submittedName>
</protein>
<reference evidence="1" key="2">
    <citation type="journal article" date="2023" name="Biology">
        <title>Prokaryotic Life Associated with Coal-Fire Gas Vents Revealed by Metagenomics.</title>
        <authorList>
            <person name="Kadnikov V.V."/>
            <person name="Mardanov A.V."/>
            <person name="Beletsky A.V."/>
            <person name="Karnachuk O.V."/>
            <person name="Ravin N.V."/>
        </authorList>
    </citation>
    <scope>NUCLEOTIDE SEQUENCE</scope>
    <source>
        <strain evidence="1">Bu02</strain>
    </source>
</reference>
<dbReference type="InterPro" id="IPR011659">
    <property type="entry name" value="WD40"/>
</dbReference>
<dbReference type="SUPFAM" id="SSF82171">
    <property type="entry name" value="DPP6 N-terminal domain-like"/>
    <property type="match status" value="1"/>
</dbReference>
<evidence type="ECO:0000313" key="1">
    <source>
        <dbReference type="EMBL" id="QUL98210.1"/>
    </source>
</evidence>
<dbReference type="EMBL" id="CP062796">
    <property type="protein sequence ID" value="QUL98210.1"/>
    <property type="molecule type" value="Genomic_DNA"/>
</dbReference>
<name>A0AAT9LAP9_9FIRM</name>